<gene>
    <name evidence="4" type="primary">LOC109476006</name>
</gene>
<dbReference type="Proteomes" id="UP000515135">
    <property type="component" value="Unplaced"/>
</dbReference>
<feature type="transmembrane region" description="Helical" evidence="2">
    <location>
        <begin position="371"/>
        <end position="392"/>
    </location>
</feature>
<evidence type="ECO:0000313" key="4">
    <source>
        <dbReference type="RefSeq" id="XP_019632371.1"/>
    </source>
</evidence>
<protein>
    <submittedName>
        <fullName evidence="4">Uncharacterized protein LOC109476006</fullName>
    </submittedName>
</protein>
<evidence type="ECO:0000313" key="3">
    <source>
        <dbReference type="Proteomes" id="UP000515135"/>
    </source>
</evidence>
<dbReference type="RefSeq" id="XP_019632371.1">
    <property type="nucleotide sequence ID" value="XM_019776812.1"/>
</dbReference>
<dbReference type="GeneID" id="109476006"/>
<dbReference type="PANTHER" id="PTHR24113:SF15">
    <property type="entry name" value="NACHT DOMAIN-CONTAINING PROTEIN"/>
    <property type="match status" value="1"/>
</dbReference>
<name>A0A6P4ZRW8_BRABE</name>
<dbReference type="InterPro" id="IPR027038">
    <property type="entry name" value="RanGap"/>
</dbReference>
<dbReference type="GO" id="GO:0048471">
    <property type="term" value="C:perinuclear region of cytoplasm"/>
    <property type="evidence" value="ECO:0007669"/>
    <property type="project" value="TreeGrafter"/>
</dbReference>
<dbReference type="GO" id="GO:0005634">
    <property type="term" value="C:nucleus"/>
    <property type="evidence" value="ECO:0007669"/>
    <property type="project" value="TreeGrafter"/>
</dbReference>
<accession>A0A6P4ZRW8</accession>
<dbReference type="AlphaFoldDB" id="A0A6P4ZRW8"/>
<dbReference type="SMART" id="SM00368">
    <property type="entry name" value="LRR_RI"/>
    <property type="match status" value="5"/>
</dbReference>
<sequence>MTENIFMEVSDTDVIGNSDVRGGKTFEIQAIVEIENKPPLQQKSTGASAQSELPSDEGDELEKLYESRKTAVSQPEESPPPPADVSCRPPAPLYVRRAGLRFWCTKRILDWQRQALRAREDPEAVLKPVQEYGEESASKNSEIGEAKHGHYENEGEHGHYENEGEHGHYENEGEHGHYENEGEHGHYENEEEHGHYEEHKYYQYDKNHAHDENDKEHAHYENDEEHSNLSTHVHADLDPDFLAAQDAIKNATAQPFYEMDITPADEEQEQPFYKMDVTAAKDKQQKEQPFYEINVASTDDNNEEVFYKMDGDKLGHPTRSENAYDDLDPDFVAAQDSVDRRHGTKEPSRGDDGTSCSQSCPAFCRFRLGRMVALCVGVIIVGIAATMVAVILNQHSVLRVHPNIVVDWWGEWTLYVRAYFQQNRDTAAGLEERYPGNEVVMVLLEDRFFWPFVCRYWKIYDDLPHTLDKAVSFGIGYGITRDEGVEAIAETFPHLKELQVLNIAKNSITNVGGRAVANRLVHLQQLRKLYLGENELALSVSALAKALANMTRLEYVSMAPITCYCNSTSLRMAAQQVRDAVHTLAGQLTDRRGFRLYDGSRNKDSMQGRHEVFSSMLNALETLRNKTDGLSKNGNAKLLLVRQVLLDTDVEALVKLFPYLKGIAELYIIKSRLSADAATVLAGQLHVLDTLKDLVLMYNTIGDEGVEAIAETFPHLKELQVLNIAKNSITNVGGKAVANRLVHLQQLRKLYLGENELALSVSALAKAFANMTRLEYVSMAPITCYCNSTSLRMAAQQVRDAVHTLAGQLTDRRGFRLYDGSRNKDSMQTAWQPVESKLTSGLGVTISNRQLKVKIKLLVRG</sequence>
<dbReference type="GO" id="GO:0006913">
    <property type="term" value="P:nucleocytoplasmic transport"/>
    <property type="evidence" value="ECO:0007669"/>
    <property type="project" value="TreeGrafter"/>
</dbReference>
<keyword evidence="2" id="KW-1133">Transmembrane helix</keyword>
<proteinExistence type="predicted"/>
<dbReference type="GO" id="GO:0005096">
    <property type="term" value="F:GTPase activator activity"/>
    <property type="evidence" value="ECO:0007669"/>
    <property type="project" value="InterPro"/>
</dbReference>
<dbReference type="SUPFAM" id="SSF52047">
    <property type="entry name" value="RNI-like"/>
    <property type="match status" value="1"/>
</dbReference>
<reference evidence="4" key="1">
    <citation type="submission" date="2025-08" db="UniProtKB">
        <authorList>
            <consortium name="RefSeq"/>
        </authorList>
    </citation>
    <scope>IDENTIFICATION</scope>
    <source>
        <tissue evidence="4">Gonad</tissue>
    </source>
</reference>
<keyword evidence="2" id="KW-0472">Membrane</keyword>
<dbReference type="Gene3D" id="3.80.10.10">
    <property type="entry name" value="Ribonuclease Inhibitor"/>
    <property type="match status" value="2"/>
</dbReference>
<evidence type="ECO:0000256" key="2">
    <source>
        <dbReference type="SAM" id="Phobius"/>
    </source>
</evidence>
<feature type="region of interest" description="Disordered" evidence="1">
    <location>
        <begin position="335"/>
        <end position="357"/>
    </location>
</feature>
<evidence type="ECO:0000256" key="1">
    <source>
        <dbReference type="SAM" id="MobiDB-lite"/>
    </source>
</evidence>
<feature type="compositionally biased region" description="Polar residues" evidence="1">
    <location>
        <begin position="39"/>
        <end position="53"/>
    </location>
</feature>
<keyword evidence="2" id="KW-0812">Transmembrane</keyword>
<dbReference type="KEGG" id="bbel:109476006"/>
<feature type="region of interest" description="Disordered" evidence="1">
    <location>
        <begin position="35"/>
        <end position="89"/>
    </location>
</feature>
<keyword evidence="3" id="KW-1185">Reference proteome</keyword>
<dbReference type="Pfam" id="PF13516">
    <property type="entry name" value="LRR_6"/>
    <property type="match status" value="3"/>
</dbReference>
<feature type="region of interest" description="Disordered" evidence="1">
    <location>
        <begin position="127"/>
        <end position="193"/>
    </location>
</feature>
<feature type="compositionally biased region" description="Basic and acidic residues" evidence="1">
    <location>
        <begin position="337"/>
        <end position="352"/>
    </location>
</feature>
<dbReference type="OrthoDB" id="120976at2759"/>
<dbReference type="GO" id="GO:0005829">
    <property type="term" value="C:cytosol"/>
    <property type="evidence" value="ECO:0007669"/>
    <property type="project" value="TreeGrafter"/>
</dbReference>
<organism evidence="3 4">
    <name type="scientific">Branchiostoma belcheri</name>
    <name type="common">Amphioxus</name>
    <dbReference type="NCBI Taxonomy" id="7741"/>
    <lineage>
        <taxon>Eukaryota</taxon>
        <taxon>Metazoa</taxon>
        <taxon>Chordata</taxon>
        <taxon>Cephalochordata</taxon>
        <taxon>Leptocardii</taxon>
        <taxon>Amphioxiformes</taxon>
        <taxon>Branchiostomatidae</taxon>
        <taxon>Branchiostoma</taxon>
    </lineage>
</organism>
<feature type="compositionally biased region" description="Basic and acidic residues" evidence="1">
    <location>
        <begin position="142"/>
        <end position="193"/>
    </location>
</feature>
<dbReference type="InterPro" id="IPR032675">
    <property type="entry name" value="LRR_dom_sf"/>
</dbReference>
<dbReference type="InterPro" id="IPR001611">
    <property type="entry name" value="Leu-rich_rpt"/>
</dbReference>
<dbReference type="GO" id="GO:0031267">
    <property type="term" value="F:small GTPase binding"/>
    <property type="evidence" value="ECO:0007669"/>
    <property type="project" value="TreeGrafter"/>
</dbReference>
<dbReference type="PANTHER" id="PTHR24113">
    <property type="entry name" value="RAN GTPASE-ACTIVATING PROTEIN 1"/>
    <property type="match status" value="1"/>
</dbReference>